<protein>
    <submittedName>
        <fullName evidence="2">Uncharacterized protein</fullName>
    </submittedName>
</protein>
<evidence type="ECO:0000256" key="1">
    <source>
        <dbReference type="SAM" id="Phobius"/>
    </source>
</evidence>
<reference evidence="2 3" key="1">
    <citation type="submission" date="2013-11" db="EMBL/GenBank/DDBJ databases">
        <title>The Genome Sequence of Phytophthora parasitica P1976.</title>
        <authorList>
            <consortium name="The Broad Institute Genomics Platform"/>
            <person name="Russ C."/>
            <person name="Tyler B."/>
            <person name="Panabieres F."/>
            <person name="Shan W."/>
            <person name="Tripathy S."/>
            <person name="Grunwald N."/>
            <person name="Machado M."/>
            <person name="Johnson C.S."/>
            <person name="Walker B."/>
            <person name="Young S."/>
            <person name="Zeng Q."/>
            <person name="Gargeya S."/>
            <person name="Fitzgerald M."/>
            <person name="Haas B."/>
            <person name="Abouelleil A."/>
            <person name="Allen A.W."/>
            <person name="Alvarado L."/>
            <person name="Arachchi H.M."/>
            <person name="Berlin A.M."/>
            <person name="Chapman S.B."/>
            <person name="Gainer-Dewar J."/>
            <person name="Goldberg J."/>
            <person name="Griggs A."/>
            <person name="Gujja S."/>
            <person name="Hansen M."/>
            <person name="Howarth C."/>
            <person name="Imamovic A."/>
            <person name="Ireland A."/>
            <person name="Larimer J."/>
            <person name="McCowan C."/>
            <person name="Murphy C."/>
            <person name="Pearson M."/>
            <person name="Poon T.W."/>
            <person name="Priest M."/>
            <person name="Roberts A."/>
            <person name="Saif S."/>
            <person name="Shea T."/>
            <person name="Sisk P."/>
            <person name="Sykes S."/>
            <person name="Wortman J."/>
            <person name="Nusbaum C."/>
            <person name="Birren B."/>
        </authorList>
    </citation>
    <scope>NUCLEOTIDE SEQUENCE [LARGE SCALE GENOMIC DNA]</scope>
    <source>
        <strain evidence="2 3">P1976</strain>
    </source>
</reference>
<evidence type="ECO:0000313" key="3">
    <source>
        <dbReference type="Proteomes" id="UP000028582"/>
    </source>
</evidence>
<dbReference type="EMBL" id="ANJA01004167">
    <property type="protein sequence ID" value="ETO59286.1"/>
    <property type="molecule type" value="Genomic_DNA"/>
</dbReference>
<name>A0A080YY25_PHYNI</name>
<comment type="caution">
    <text evidence="2">The sequence shown here is derived from an EMBL/GenBank/DDBJ whole genome shotgun (WGS) entry which is preliminary data.</text>
</comment>
<dbReference type="Proteomes" id="UP000028582">
    <property type="component" value="Unassembled WGS sequence"/>
</dbReference>
<evidence type="ECO:0000313" key="2">
    <source>
        <dbReference type="EMBL" id="ETO59286.1"/>
    </source>
</evidence>
<keyword evidence="1" id="KW-1133">Transmembrane helix</keyword>
<gene>
    <name evidence="2" type="ORF">F444_22345</name>
</gene>
<organism evidence="2 3">
    <name type="scientific">Phytophthora nicotianae P1976</name>
    <dbReference type="NCBI Taxonomy" id="1317066"/>
    <lineage>
        <taxon>Eukaryota</taxon>
        <taxon>Sar</taxon>
        <taxon>Stramenopiles</taxon>
        <taxon>Oomycota</taxon>
        <taxon>Peronosporomycetes</taxon>
        <taxon>Peronosporales</taxon>
        <taxon>Peronosporaceae</taxon>
        <taxon>Phytophthora</taxon>
    </lineage>
</organism>
<proteinExistence type="predicted"/>
<keyword evidence="1" id="KW-0812">Transmembrane</keyword>
<dbReference type="AlphaFoldDB" id="A0A080YY25"/>
<keyword evidence="1" id="KW-0472">Membrane</keyword>
<feature type="transmembrane region" description="Helical" evidence="1">
    <location>
        <begin position="108"/>
        <end position="131"/>
    </location>
</feature>
<sequence>MGVTGRGGAAGRALGDASGLDGGSTVRLGGDYVNGGTARGLDGTGRGLSGACGVGDTGVDGHSALELDGAGRVGPDATVGLGGGAAGLGGGATRLCDVGRADAGVRGLLVLLAQVVVAPGDLVILHVWLVAVQQGLVVLVESAAVYFVMPLMCLVALKLGLMVLAVVKPVLADVAKILTSGKCDIVKQMNHSF</sequence>
<accession>A0A080YY25</accession>
<feature type="non-terminal residue" evidence="2">
    <location>
        <position position="193"/>
    </location>
</feature>
<feature type="transmembrane region" description="Helical" evidence="1">
    <location>
        <begin position="143"/>
        <end position="167"/>
    </location>
</feature>